<gene>
    <name evidence="2" type="ORF">CSSPTR1EN2_LOCUS3467</name>
</gene>
<keyword evidence="3" id="KW-1185">Reference proteome</keyword>
<dbReference type="PANTHER" id="PTHR31728">
    <property type="entry name" value="ABRAXAS FAMILY MEMBER"/>
    <property type="match status" value="1"/>
</dbReference>
<dbReference type="Pfam" id="PF21125">
    <property type="entry name" value="MPN_2A_DUB_like"/>
    <property type="match status" value="1"/>
</dbReference>
<dbReference type="EMBL" id="OZ019903">
    <property type="protein sequence ID" value="CAK9196425.1"/>
    <property type="molecule type" value="Genomic_DNA"/>
</dbReference>
<evidence type="ECO:0000313" key="3">
    <source>
        <dbReference type="Proteomes" id="UP001497512"/>
    </source>
</evidence>
<proteinExistence type="predicted"/>
<sequence length="355" mass="38321">MASGKSVADGDIVVERVAISGATLSLIIQSFSSSEGDCDGLLFGHVQRRSTLDLVDDETGPQAPRDELTASVTGHCCTGRVMSFYDGAGGIDVSKVTKMVGERDERGGDAPIGWFVGRRESPLRPSMRESAVTANLRTMPAVVAAAVNVDMGRNRIVVPSSSPCLFLIFSESLSSSATHTHEYRAFQYRRKASGGGWFEPCTIEIVNIGPAFRGSYDSFAPVAPFPRFLKPSDIGGGVGMESSPRYSEEGLRRSYGKGETTDVINGKEKKGSQQQEAEQALLDMYSQDFSVDRLQKLISSGGKGGHVQELEDLYTKMLKKLEGLAKQVCESSDALVAKEAENVKLRNALHSADHR</sequence>
<name>A0ABP0TKQ6_9BRYO</name>
<dbReference type="PANTHER" id="PTHR31728:SF5">
    <property type="entry name" value="OS07G0540200 PROTEIN"/>
    <property type="match status" value="1"/>
</dbReference>
<dbReference type="InterPro" id="IPR023241">
    <property type="entry name" value="FAM175_plant"/>
</dbReference>
<dbReference type="Proteomes" id="UP001497512">
    <property type="component" value="Chromosome 11"/>
</dbReference>
<reference evidence="2" key="1">
    <citation type="submission" date="2024-02" db="EMBL/GenBank/DDBJ databases">
        <authorList>
            <consortium name="ELIXIR-Norway"/>
            <consortium name="Elixir Norway"/>
        </authorList>
    </citation>
    <scope>NUCLEOTIDE SEQUENCE</scope>
</reference>
<feature type="region of interest" description="Disordered" evidence="1">
    <location>
        <begin position="239"/>
        <end position="274"/>
    </location>
</feature>
<organism evidence="2 3">
    <name type="scientific">Sphagnum troendelagicum</name>
    <dbReference type="NCBI Taxonomy" id="128251"/>
    <lineage>
        <taxon>Eukaryota</taxon>
        <taxon>Viridiplantae</taxon>
        <taxon>Streptophyta</taxon>
        <taxon>Embryophyta</taxon>
        <taxon>Bryophyta</taxon>
        <taxon>Sphagnophytina</taxon>
        <taxon>Sphagnopsida</taxon>
        <taxon>Sphagnales</taxon>
        <taxon>Sphagnaceae</taxon>
        <taxon>Sphagnum</taxon>
    </lineage>
</organism>
<dbReference type="InterPro" id="IPR023238">
    <property type="entry name" value="FAM175"/>
</dbReference>
<protein>
    <submittedName>
        <fullName evidence="2">Uncharacterized protein</fullName>
    </submittedName>
</protein>
<accession>A0ABP0TKQ6</accession>
<evidence type="ECO:0000256" key="1">
    <source>
        <dbReference type="SAM" id="MobiDB-lite"/>
    </source>
</evidence>
<evidence type="ECO:0000313" key="2">
    <source>
        <dbReference type="EMBL" id="CAK9196425.1"/>
    </source>
</evidence>
<dbReference type="PRINTS" id="PR02054">
    <property type="entry name" value="FAM175PLANT"/>
</dbReference>
<dbReference type="PRINTS" id="PR02051">
    <property type="entry name" value="PROTEINF175"/>
</dbReference>